<dbReference type="EMBL" id="JALJOV010000175">
    <property type="protein sequence ID" value="KAK9866259.1"/>
    <property type="molecule type" value="Genomic_DNA"/>
</dbReference>
<evidence type="ECO:0000313" key="3">
    <source>
        <dbReference type="Proteomes" id="UP001485043"/>
    </source>
</evidence>
<dbReference type="InterPro" id="IPR016135">
    <property type="entry name" value="UBQ-conjugating_enzyme/RWD"/>
</dbReference>
<accession>A0AAW1TBQ0</accession>
<protein>
    <submittedName>
        <fullName evidence="2">Uncharacterized protein</fullName>
    </submittedName>
</protein>
<organism evidence="2 3">
    <name type="scientific">Apatococcus fuscideae</name>
    <dbReference type="NCBI Taxonomy" id="2026836"/>
    <lineage>
        <taxon>Eukaryota</taxon>
        <taxon>Viridiplantae</taxon>
        <taxon>Chlorophyta</taxon>
        <taxon>core chlorophytes</taxon>
        <taxon>Trebouxiophyceae</taxon>
        <taxon>Chlorellales</taxon>
        <taxon>Chlorellaceae</taxon>
        <taxon>Apatococcus</taxon>
    </lineage>
</organism>
<sequence length="742" mass="80103">MAAKLRRDIEKLKSRLQAAPASETVRSVRLEGSGTVKLELAHVRAQPVIQVALIFADTNYPEAAVLLLCDSNDSVNSQLEDLSDAFQDGAALPAIVSAICARLDFPTCLADSSAGQPAAEMDREDEAEGSDIDHVSEGSEEEAEDTDDDAYDVAERDDEDLLKVVFQKVSRWELKEAAITKAEDDERVAAAAEAEATGSGKPQGKLSMQERLAQQRQIFHPREAFSMLSRELKDILQQNDPMLEVDAVDNDVFHWDIHLYEFEGTNFAKGIQRLTTLHGCGFVHLRLHFKRGLHPFHPPTAELLWPRCQRPFAGALSSHPMIQLRSWDPWKPVKELILQLRVFMEAAAEVDVEHHAKLAAQADDAAYSPFECQLAQLEALSQVPPLCVSQFPQLYSARDAGVDQQRMEALLPSSKRQKKDTTDAEKKTFWAAGTGYGAGSRANTETWDAKSSEAAQAARDAELQGLLDSIAAAFGSELGSLELEQQIQQLDLGPGKPGSSSRRSPGATPSASSLPGNVEAAIETVAGSSLLPFLERELAKASFTDLCARGSFYKACLDVMHKLCCGPAAKLLWVPCCGPSTLSGSSAESRSALFGVIGQLHKQADQYLTVMQSAKASTPDAPSSVSAPSDEIAAQKEEEERSLALAELIMSIHHRSSALALARAAGLGPAATEAARPRTREELDQAYEQILGSMKVDSQKGIAAAAPLCFVSPGNPAWLLCCAGQSQCARLTLRHTGLLADG</sequence>
<evidence type="ECO:0000313" key="2">
    <source>
        <dbReference type="EMBL" id="KAK9866259.1"/>
    </source>
</evidence>
<dbReference type="CDD" id="cd23802">
    <property type="entry name" value="UBCc_UBE2Q"/>
    <property type="match status" value="1"/>
</dbReference>
<dbReference type="Proteomes" id="UP001485043">
    <property type="component" value="Unassembled WGS sequence"/>
</dbReference>
<comment type="caution">
    <text evidence="2">The sequence shown here is derived from an EMBL/GenBank/DDBJ whole genome shotgun (WGS) entry which is preliminary data.</text>
</comment>
<keyword evidence="3" id="KW-1185">Reference proteome</keyword>
<dbReference type="Gene3D" id="3.10.110.10">
    <property type="entry name" value="Ubiquitin Conjugating Enzyme"/>
    <property type="match status" value="1"/>
</dbReference>
<feature type="compositionally biased region" description="Acidic residues" evidence="1">
    <location>
        <begin position="138"/>
        <end position="150"/>
    </location>
</feature>
<evidence type="ECO:0000256" key="1">
    <source>
        <dbReference type="SAM" id="MobiDB-lite"/>
    </source>
</evidence>
<feature type="region of interest" description="Disordered" evidence="1">
    <location>
        <begin position="491"/>
        <end position="515"/>
    </location>
</feature>
<dbReference type="AlphaFoldDB" id="A0AAW1TBQ0"/>
<gene>
    <name evidence="2" type="ORF">WJX84_000376</name>
</gene>
<feature type="compositionally biased region" description="Low complexity" evidence="1">
    <location>
        <begin position="491"/>
        <end position="513"/>
    </location>
</feature>
<feature type="region of interest" description="Disordered" evidence="1">
    <location>
        <begin position="111"/>
        <end position="150"/>
    </location>
</feature>
<reference evidence="2 3" key="1">
    <citation type="journal article" date="2024" name="Nat. Commun.">
        <title>Phylogenomics reveals the evolutionary origins of lichenization in chlorophyte algae.</title>
        <authorList>
            <person name="Puginier C."/>
            <person name="Libourel C."/>
            <person name="Otte J."/>
            <person name="Skaloud P."/>
            <person name="Haon M."/>
            <person name="Grisel S."/>
            <person name="Petersen M."/>
            <person name="Berrin J.G."/>
            <person name="Delaux P.M."/>
            <person name="Dal Grande F."/>
            <person name="Keller J."/>
        </authorList>
    </citation>
    <scope>NUCLEOTIDE SEQUENCE [LARGE SCALE GENOMIC DNA]</scope>
    <source>
        <strain evidence="2 3">SAG 2523</strain>
    </source>
</reference>
<name>A0AAW1TBQ0_9CHLO</name>
<proteinExistence type="predicted"/>
<dbReference type="SUPFAM" id="SSF54495">
    <property type="entry name" value="UBC-like"/>
    <property type="match status" value="1"/>
</dbReference>